<accession>A0A4Z2B7E6</accession>
<feature type="region of interest" description="Disordered" evidence="1">
    <location>
        <begin position="20"/>
        <end position="342"/>
    </location>
</feature>
<dbReference type="Proteomes" id="UP000516260">
    <property type="component" value="Chromosome 6"/>
</dbReference>
<dbReference type="InterPro" id="IPR036028">
    <property type="entry name" value="SH3-like_dom_sf"/>
</dbReference>
<feature type="compositionally biased region" description="Basic and acidic residues" evidence="1">
    <location>
        <begin position="752"/>
        <end position="763"/>
    </location>
</feature>
<keyword evidence="3" id="KW-1185">Reference proteome</keyword>
<proteinExistence type="predicted"/>
<evidence type="ECO:0000313" key="2">
    <source>
        <dbReference type="EMBL" id="TNM87488.1"/>
    </source>
</evidence>
<dbReference type="InterPro" id="IPR043443">
    <property type="entry name" value="FYB1/2-like"/>
</dbReference>
<feature type="compositionally biased region" description="Pro residues" evidence="1">
    <location>
        <begin position="275"/>
        <end position="289"/>
    </location>
</feature>
<comment type="caution">
    <text evidence="2">The sequence shown here is derived from an EMBL/GenBank/DDBJ whole genome shotgun (WGS) entry which is preliminary data.</text>
</comment>
<feature type="compositionally biased region" description="Basic and acidic residues" evidence="1">
    <location>
        <begin position="478"/>
        <end position="489"/>
    </location>
</feature>
<feature type="compositionally biased region" description="Acidic residues" evidence="1">
    <location>
        <begin position="738"/>
        <end position="751"/>
    </location>
</feature>
<dbReference type="EMBL" id="SWLE01000019">
    <property type="protein sequence ID" value="TNM87488.1"/>
    <property type="molecule type" value="Genomic_DNA"/>
</dbReference>
<feature type="compositionally biased region" description="Pro residues" evidence="1">
    <location>
        <begin position="234"/>
        <end position="250"/>
    </location>
</feature>
<dbReference type="Gene3D" id="2.30.30.40">
    <property type="entry name" value="SH3 Domains"/>
    <property type="match status" value="1"/>
</dbReference>
<sequence length="799" mass="86611">MDQEEKMDFKALRARFQDKEVLLKQPRIKPTLPEKPKVPPPPPPQSPTHYLPAGARPSLLTSINQTLESKTVAAPRVVFKKEKEESKKPLLLTKKDKSEGKLKKGKDKLTKGSKEKLDEEPKQKNDKDKKGSTAELVAATPPPKATTGKKGFLGFRKAKRDSALIQADSILDAPTSGDPGQAPLIPVPPDSGDTKPEQETSPSRALLPIMPPIPDAASPVEIAPPSSIPDCPAFTPPPAFIPDNPNPVAPTPVSETTLPEETLPVFIPPLQSETPPSPPSTLSTPPPSPNVSSPPTVGFTSSPAPPEPAAEAVSIDGVEVPPPVLDPPSIQSSPKAARPISALSALERAEDMSPGKRTLPCDLRIVTALEKARRKTTSQQNTPSTSYSTLPSGDLSPLNQSPTSSVPELPPIDYENRMRNTSPIPAEMNGSEHGQSFPALNDITEGGTYAIPEMFVVPPPPPMKFLTDPDSVSAAPEKPPRPPSRDLRHFLPPQPDDNDIPPPPPQFSETSSADIPAFEDLGSEAQTPELPGLQDQDYNGVSESTDTVSEEVSKFKKKGKTDGGKKRKGPPKNPYVETHLESNEEKSKTGRFGKNDKKAEGPDEKELKKKEKQRLEKEKKELKGEAGEGEEGAEGEGEEGERDEEDVQTKGRKHDLPVKKGDHISIIRTTNCPKGKWLSRDSSNNYGYVSVEHVELDIKEMLELGKKVAKRQKSASSATEMDNAGKRMSNHVPLSDSFTDDSEEWTGDEEELHSPHPQSEDHLTSMPGVSSSEEKGLNESESDMILLPPPELYADLTEE</sequence>
<feature type="compositionally biased region" description="Basic and acidic residues" evidence="1">
    <location>
        <begin position="578"/>
        <end position="626"/>
    </location>
</feature>
<dbReference type="GO" id="GO:0072659">
    <property type="term" value="P:protein localization to plasma membrane"/>
    <property type="evidence" value="ECO:0007669"/>
    <property type="project" value="TreeGrafter"/>
</dbReference>
<feature type="compositionally biased region" description="Acidic residues" evidence="1">
    <location>
        <begin position="627"/>
        <end position="646"/>
    </location>
</feature>
<dbReference type="PANTHER" id="PTHR16830:SF20">
    <property type="entry name" value="SI:CH211-188C16.1-RELATED"/>
    <property type="match status" value="1"/>
</dbReference>
<feature type="region of interest" description="Disordered" evidence="1">
    <location>
        <begin position="370"/>
        <end position="658"/>
    </location>
</feature>
<feature type="compositionally biased region" description="Basic and acidic residues" evidence="1">
    <location>
        <begin position="79"/>
        <end position="132"/>
    </location>
</feature>
<feature type="compositionally biased region" description="Polar residues" evidence="1">
    <location>
        <begin position="59"/>
        <end position="69"/>
    </location>
</feature>
<evidence type="ECO:0000313" key="3">
    <source>
        <dbReference type="Proteomes" id="UP000516260"/>
    </source>
</evidence>
<feature type="compositionally biased region" description="Pro residues" evidence="1">
    <location>
        <begin position="492"/>
        <end position="506"/>
    </location>
</feature>
<feature type="region of interest" description="Disordered" evidence="1">
    <location>
        <begin position="710"/>
        <end position="799"/>
    </location>
</feature>
<protein>
    <recommendedName>
        <fullName evidence="4">SH3 domain-containing protein</fullName>
    </recommendedName>
</protein>
<dbReference type="GO" id="GO:0050852">
    <property type="term" value="P:T cell receptor signaling pathway"/>
    <property type="evidence" value="ECO:0007669"/>
    <property type="project" value="TreeGrafter"/>
</dbReference>
<dbReference type="SUPFAM" id="SSF50044">
    <property type="entry name" value="SH3-domain"/>
    <property type="match status" value="1"/>
</dbReference>
<feature type="compositionally biased region" description="Basic residues" evidence="1">
    <location>
        <begin position="555"/>
        <end position="570"/>
    </location>
</feature>
<organism evidence="2 3">
    <name type="scientific">Takifugu bimaculatus</name>
    <dbReference type="NCBI Taxonomy" id="433685"/>
    <lineage>
        <taxon>Eukaryota</taxon>
        <taxon>Metazoa</taxon>
        <taxon>Chordata</taxon>
        <taxon>Craniata</taxon>
        <taxon>Vertebrata</taxon>
        <taxon>Euteleostomi</taxon>
        <taxon>Actinopterygii</taxon>
        <taxon>Neopterygii</taxon>
        <taxon>Teleostei</taxon>
        <taxon>Neoteleostei</taxon>
        <taxon>Acanthomorphata</taxon>
        <taxon>Eupercaria</taxon>
        <taxon>Tetraodontiformes</taxon>
        <taxon>Tetradontoidea</taxon>
        <taxon>Tetraodontidae</taxon>
        <taxon>Takifugu</taxon>
    </lineage>
</organism>
<dbReference type="AlphaFoldDB" id="A0A4Z2B7E6"/>
<evidence type="ECO:0000256" key="1">
    <source>
        <dbReference type="SAM" id="MobiDB-lite"/>
    </source>
</evidence>
<dbReference type="PANTHER" id="PTHR16830">
    <property type="entry name" value="SH2 CONTAINING ADAPTOR PRAM-1 RELATED"/>
    <property type="match status" value="1"/>
</dbReference>
<gene>
    <name evidence="2" type="ORF">fugu_005709</name>
</gene>
<dbReference type="GO" id="GO:0007229">
    <property type="term" value="P:integrin-mediated signaling pathway"/>
    <property type="evidence" value="ECO:0007669"/>
    <property type="project" value="InterPro"/>
</dbReference>
<feature type="compositionally biased region" description="Polar residues" evidence="1">
    <location>
        <begin position="377"/>
        <end position="406"/>
    </location>
</feature>
<evidence type="ECO:0008006" key="4">
    <source>
        <dbReference type="Google" id="ProtNLM"/>
    </source>
</evidence>
<name>A0A4Z2B7E6_9TELE</name>
<reference evidence="2 3" key="1">
    <citation type="submission" date="2019-04" db="EMBL/GenBank/DDBJ databases">
        <title>The sequence and de novo assembly of Takifugu bimaculatus genome using PacBio and Hi-C technologies.</title>
        <authorList>
            <person name="Xu P."/>
            <person name="Liu B."/>
            <person name="Zhou Z."/>
        </authorList>
    </citation>
    <scope>NUCLEOTIDE SEQUENCE [LARGE SCALE GENOMIC DNA]</scope>
    <source>
        <strain evidence="2">TB-2018</strain>
        <tissue evidence="2">Muscle</tissue>
    </source>
</reference>
<dbReference type="GO" id="GO:0005886">
    <property type="term" value="C:plasma membrane"/>
    <property type="evidence" value="ECO:0007669"/>
    <property type="project" value="InterPro"/>
</dbReference>